<dbReference type="EMBL" id="MHST01000012">
    <property type="protein sequence ID" value="OHA49202.1"/>
    <property type="molecule type" value="Genomic_DNA"/>
</dbReference>
<comment type="caution">
    <text evidence="1">The sequence shown here is derived from an EMBL/GenBank/DDBJ whole genome shotgun (WGS) entry which is preliminary data.</text>
</comment>
<reference evidence="1 2" key="1">
    <citation type="journal article" date="2016" name="Nat. Commun.">
        <title>Thousands of microbial genomes shed light on interconnected biogeochemical processes in an aquifer system.</title>
        <authorList>
            <person name="Anantharaman K."/>
            <person name="Brown C.T."/>
            <person name="Hug L.A."/>
            <person name="Sharon I."/>
            <person name="Castelle C.J."/>
            <person name="Probst A.J."/>
            <person name="Thomas B.C."/>
            <person name="Singh A."/>
            <person name="Wilkins M.J."/>
            <person name="Karaoz U."/>
            <person name="Brodie E.L."/>
            <person name="Williams K.H."/>
            <person name="Hubbard S.S."/>
            <person name="Banfield J.F."/>
        </authorList>
    </citation>
    <scope>NUCLEOTIDE SEQUENCE [LARGE SCALE GENOMIC DNA]</scope>
    <source>
        <strain evidence="2">RIFCSPHIGHO2_01_FULL_58_15</strain>
    </source>
</reference>
<organism evidence="1 2">
    <name type="scientific">Terrybacteria sp. (strain RIFCSPHIGHO2_01_FULL_58_15)</name>
    <dbReference type="NCBI Taxonomy" id="1802363"/>
    <lineage>
        <taxon>Bacteria</taxon>
        <taxon>Candidatus Terryibacteriota</taxon>
    </lineage>
</organism>
<evidence type="ECO:0000313" key="2">
    <source>
        <dbReference type="Proteomes" id="UP000178690"/>
    </source>
</evidence>
<name>A0A1G2PNL7_TERXR</name>
<proteinExistence type="predicted"/>
<sequence length="138" mass="16002">MPLQKKPKADLEKKCRKVLRTPASFAFFVAIHDFIKCIELNSALSAGLTHRIDINKDAKLPVKYGYLKQIYQGVRDSAGQSRGDLGHDRYMTVNDLRRIQNNETSENNSFWKKRELFRKLTAEVYERLNINLAEVESE</sequence>
<protein>
    <submittedName>
        <fullName evidence="1">Uncharacterized protein</fullName>
    </submittedName>
</protein>
<dbReference type="Proteomes" id="UP000178690">
    <property type="component" value="Unassembled WGS sequence"/>
</dbReference>
<accession>A0A1G2PNL7</accession>
<dbReference type="AlphaFoldDB" id="A0A1G2PNL7"/>
<gene>
    <name evidence="1" type="ORF">A2682_00850</name>
</gene>
<evidence type="ECO:0000313" key="1">
    <source>
        <dbReference type="EMBL" id="OHA49202.1"/>
    </source>
</evidence>